<feature type="transmembrane region" description="Helical" evidence="6">
    <location>
        <begin position="96"/>
        <end position="120"/>
    </location>
</feature>
<feature type="transmembrane region" description="Helical" evidence="6">
    <location>
        <begin position="219"/>
        <end position="236"/>
    </location>
</feature>
<gene>
    <name evidence="7" type="primary">plaP</name>
    <name evidence="7" type="ORF">SAMEA4504048_00786</name>
</gene>
<dbReference type="EMBL" id="LT906454">
    <property type="protein sequence ID" value="SNV38362.1"/>
    <property type="molecule type" value="Genomic_DNA"/>
</dbReference>
<dbReference type="OrthoDB" id="9762947at2"/>
<dbReference type="InterPro" id="IPR002293">
    <property type="entry name" value="AA/rel_permease1"/>
</dbReference>
<evidence type="ECO:0000256" key="6">
    <source>
        <dbReference type="SAM" id="Phobius"/>
    </source>
</evidence>
<dbReference type="PANTHER" id="PTHR43243">
    <property type="entry name" value="INNER MEMBRANE TRANSPORTER YGJI-RELATED"/>
    <property type="match status" value="1"/>
</dbReference>
<evidence type="ECO:0000256" key="4">
    <source>
        <dbReference type="ARBA" id="ARBA00022989"/>
    </source>
</evidence>
<dbReference type="Pfam" id="PF13520">
    <property type="entry name" value="AA_permease_2"/>
    <property type="match status" value="1"/>
</dbReference>
<keyword evidence="3 6" id="KW-0812">Transmembrane</keyword>
<dbReference type="Gene3D" id="1.20.1740.10">
    <property type="entry name" value="Amino acid/polyamine transporter I"/>
    <property type="match status" value="1"/>
</dbReference>
<feature type="transmembrane region" description="Helical" evidence="6">
    <location>
        <begin position="21"/>
        <end position="47"/>
    </location>
</feature>
<dbReference type="GO" id="GO:0015171">
    <property type="term" value="F:amino acid transmembrane transporter activity"/>
    <property type="evidence" value="ECO:0007669"/>
    <property type="project" value="TreeGrafter"/>
</dbReference>
<evidence type="ECO:0000313" key="7">
    <source>
        <dbReference type="EMBL" id="SNV38362.1"/>
    </source>
</evidence>
<protein>
    <submittedName>
        <fullName evidence="7">Amino acid permease</fullName>
    </submittedName>
</protein>
<feature type="transmembrane region" description="Helical" evidence="6">
    <location>
        <begin position="409"/>
        <end position="430"/>
    </location>
</feature>
<feature type="transmembrane region" description="Helical" evidence="6">
    <location>
        <begin position="257"/>
        <end position="279"/>
    </location>
</feature>
<feature type="transmembrane region" description="Helical" evidence="6">
    <location>
        <begin position="305"/>
        <end position="325"/>
    </location>
</feature>
<feature type="transmembrane region" description="Helical" evidence="6">
    <location>
        <begin position="150"/>
        <end position="167"/>
    </location>
</feature>
<sequence length="473" mass="51505">MSIFRQKNTSLDKTEMKRHLKLVDLIFLGLGSMVGTGIFTITGIGAAQYAGPALTLSIIFSAIAIGIFALFYAEFASRIPANGGAYSYIYATLGEFPAWLAGWMIILEFLFAVSSVASGWGAYLKGLLLTYGITLPGAINGTFNPEKGHYIDLLPVLVMVLVTAIVLMDSKKAMRFNSVLVILKFSALALFIILGVFFLKSSNWIPFSPFGWGSSIGGQSGILAGASIMFFAFLGFESISTAVDEVREPQKTIPRGITLSLMIVTAIYMLVTLVLTGMVKYSKLNVPDAVAFALRSVGLGWAGDYVSIVAILTLITVCISMTYGLSRMIYSISRDGLLPQIFSQVTPKSRVPRNATLLSGFGAMIFAGMVPLASLAEFVNITTLSYLMLLAVAIIVLRHQKGLPKEGEFRMPLVPILPIVAIVICFIFMIQYQWQIWIAFMIALLVGILIYFVYGYRHSTLHKGDNNTPSSTT</sequence>
<dbReference type="PANTHER" id="PTHR43243:SF4">
    <property type="entry name" value="CATIONIC AMINO ACID TRANSPORTER 4"/>
    <property type="match status" value="1"/>
</dbReference>
<dbReference type="GO" id="GO:0016020">
    <property type="term" value="C:membrane"/>
    <property type="evidence" value="ECO:0007669"/>
    <property type="project" value="UniProtKB-SubCell"/>
</dbReference>
<feature type="transmembrane region" description="Helical" evidence="6">
    <location>
        <begin position="378"/>
        <end position="397"/>
    </location>
</feature>
<feature type="transmembrane region" description="Helical" evidence="6">
    <location>
        <begin position="355"/>
        <end position="372"/>
    </location>
</feature>
<evidence type="ECO:0000256" key="1">
    <source>
        <dbReference type="ARBA" id="ARBA00004141"/>
    </source>
</evidence>
<comment type="subcellular location">
    <subcellularLocation>
        <location evidence="1">Membrane</location>
        <topology evidence="1">Multi-pass membrane protein</topology>
    </subcellularLocation>
</comment>
<dbReference type="Proteomes" id="UP000215144">
    <property type="component" value="Chromosome 1"/>
</dbReference>
<evidence type="ECO:0000256" key="2">
    <source>
        <dbReference type="ARBA" id="ARBA00022448"/>
    </source>
</evidence>
<feature type="transmembrane region" description="Helical" evidence="6">
    <location>
        <begin position="436"/>
        <end position="454"/>
    </location>
</feature>
<evidence type="ECO:0000313" key="8">
    <source>
        <dbReference type="Proteomes" id="UP000215144"/>
    </source>
</evidence>
<keyword evidence="2" id="KW-0813">Transport</keyword>
<accession>A0A239WVB1</accession>
<dbReference type="AlphaFoldDB" id="A0A239WVB1"/>
<reference evidence="7 8" key="1">
    <citation type="submission" date="2017-06" db="EMBL/GenBank/DDBJ databases">
        <authorList>
            <consortium name="Pathogen Informatics"/>
        </authorList>
    </citation>
    <scope>NUCLEOTIDE SEQUENCE [LARGE SCALE GENOMIC DNA]</scope>
    <source>
        <strain evidence="7 8">NCTC11291</strain>
    </source>
</reference>
<evidence type="ECO:0000256" key="3">
    <source>
        <dbReference type="ARBA" id="ARBA00022692"/>
    </source>
</evidence>
<dbReference type="PIRSF" id="PIRSF006060">
    <property type="entry name" value="AA_transporter"/>
    <property type="match status" value="1"/>
</dbReference>
<evidence type="ECO:0000256" key="5">
    <source>
        <dbReference type="ARBA" id="ARBA00023136"/>
    </source>
</evidence>
<feature type="transmembrane region" description="Helical" evidence="6">
    <location>
        <begin position="179"/>
        <end position="199"/>
    </location>
</feature>
<name>A0A239WVB1_STRAI</name>
<proteinExistence type="predicted"/>
<keyword evidence="5 6" id="KW-0472">Membrane</keyword>
<organism evidence="7 8">
    <name type="scientific">Streptococcus acidominimus</name>
    <dbReference type="NCBI Taxonomy" id="1326"/>
    <lineage>
        <taxon>Bacteria</taxon>
        <taxon>Bacillati</taxon>
        <taxon>Bacillota</taxon>
        <taxon>Bacilli</taxon>
        <taxon>Lactobacillales</taxon>
        <taxon>Streptococcaceae</taxon>
        <taxon>Streptococcus</taxon>
    </lineage>
</organism>
<dbReference type="KEGG" id="saco:SAME_00786"/>
<feature type="transmembrane region" description="Helical" evidence="6">
    <location>
        <begin position="53"/>
        <end position="75"/>
    </location>
</feature>
<keyword evidence="4 6" id="KW-1133">Transmembrane helix</keyword>